<accession>A0A6L9S614</accession>
<dbReference type="EMBL" id="JAAGOA010000004">
    <property type="protein sequence ID" value="NED99957.1"/>
    <property type="molecule type" value="Genomic_DNA"/>
</dbReference>
<gene>
    <name evidence="3" type="ORF">G1H10_07220</name>
</gene>
<keyword evidence="4" id="KW-1185">Reference proteome</keyword>
<evidence type="ECO:0000313" key="3">
    <source>
        <dbReference type="EMBL" id="NED99957.1"/>
    </source>
</evidence>
<name>A0A6L9S614_9ACTN</name>
<feature type="region of interest" description="Disordered" evidence="1">
    <location>
        <begin position="114"/>
        <end position="157"/>
    </location>
</feature>
<dbReference type="Proteomes" id="UP000475214">
    <property type="component" value="Unassembled WGS sequence"/>
</dbReference>
<dbReference type="SUPFAM" id="SSF54909">
    <property type="entry name" value="Dimeric alpha+beta barrel"/>
    <property type="match status" value="1"/>
</dbReference>
<sequence>MLVVTRYRVPRAEAPAFRDQAFEALHTLAQQPGWKRGHVGRATDDPTLWVLTSEWRDVGSYRRALSAYDVKLHVVPLLSRAVDEPTAFEVMTPDGGTALAADAEDVGLGHAAGPAILTDLDVRDDGRGRSAGSTDPETREDDPGRPEGSTGARENDR</sequence>
<dbReference type="GO" id="GO:0004497">
    <property type="term" value="F:monooxygenase activity"/>
    <property type="evidence" value="ECO:0007669"/>
    <property type="project" value="UniProtKB-KW"/>
</dbReference>
<evidence type="ECO:0000256" key="1">
    <source>
        <dbReference type="SAM" id="MobiDB-lite"/>
    </source>
</evidence>
<evidence type="ECO:0000313" key="4">
    <source>
        <dbReference type="Proteomes" id="UP000475214"/>
    </source>
</evidence>
<dbReference type="RefSeq" id="WP_163734853.1">
    <property type="nucleotide sequence ID" value="NZ_JAAGOA010000004.1"/>
</dbReference>
<dbReference type="InterPro" id="IPR007138">
    <property type="entry name" value="ABM_dom"/>
</dbReference>
<feature type="domain" description="ABM" evidence="2">
    <location>
        <begin position="2"/>
        <end position="65"/>
    </location>
</feature>
<evidence type="ECO:0000259" key="2">
    <source>
        <dbReference type="Pfam" id="PF03992"/>
    </source>
</evidence>
<protein>
    <submittedName>
        <fullName evidence="3">Antibiotic biosynthesis monooxygenase</fullName>
    </submittedName>
</protein>
<reference evidence="3 4" key="1">
    <citation type="submission" date="2020-02" db="EMBL/GenBank/DDBJ databases">
        <authorList>
            <person name="Li X.-J."/>
            <person name="Han X.-M."/>
        </authorList>
    </citation>
    <scope>NUCLEOTIDE SEQUENCE [LARGE SCALE GENOMIC DNA]</scope>
    <source>
        <strain evidence="3 4">CCTCC AB 2017055</strain>
    </source>
</reference>
<dbReference type="InterPro" id="IPR011008">
    <property type="entry name" value="Dimeric_a/b-barrel"/>
</dbReference>
<proteinExistence type="predicted"/>
<comment type="caution">
    <text evidence="3">The sequence shown here is derived from an EMBL/GenBank/DDBJ whole genome shotgun (WGS) entry which is preliminary data.</text>
</comment>
<dbReference type="Gene3D" id="3.30.70.100">
    <property type="match status" value="1"/>
</dbReference>
<organism evidence="3 4">
    <name type="scientific">Phytoactinopolyspora halotolerans</name>
    <dbReference type="NCBI Taxonomy" id="1981512"/>
    <lineage>
        <taxon>Bacteria</taxon>
        <taxon>Bacillati</taxon>
        <taxon>Actinomycetota</taxon>
        <taxon>Actinomycetes</taxon>
        <taxon>Jiangellales</taxon>
        <taxon>Jiangellaceae</taxon>
        <taxon>Phytoactinopolyspora</taxon>
    </lineage>
</organism>
<keyword evidence="3" id="KW-0503">Monooxygenase</keyword>
<keyword evidence="3" id="KW-0560">Oxidoreductase</keyword>
<dbReference type="Pfam" id="PF03992">
    <property type="entry name" value="ABM"/>
    <property type="match status" value="1"/>
</dbReference>
<dbReference type="AlphaFoldDB" id="A0A6L9S614"/>